<dbReference type="EMBL" id="CAMGYJ010000004">
    <property type="protein sequence ID" value="CAI0399789.1"/>
    <property type="molecule type" value="Genomic_DNA"/>
</dbReference>
<dbReference type="Pfam" id="PF01370">
    <property type="entry name" value="Epimerase"/>
    <property type="match status" value="1"/>
</dbReference>
<dbReference type="Gene3D" id="3.40.50.720">
    <property type="entry name" value="NAD(P)-binding Rossmann-like Domain"/>
    <property type="match status" value="1"/>
</dbReference>
<proteinExistence type="predicted"/>
<keyword evidence="2" id="KW-0560">Oxidoreductase</keyword>
<evidence type="ECO:0000259" key="3">
    <source>
        <dbReference type="Pfam" id="PF01370"/>
    </source>
</evidence>
<evidence type="ECO:0000256" key="2">
    <source>
        <dbReference type="ARBA" id="ARBA00023002"/>
    </source>
</evidence>
<evidence type="ECO:0000313" key="5">
    <source>
        <dbReference type="Proteomes" id="UP001154282"/>
    </source>
</evidence>
<evidence type="ECO:0000313" key="4">
    <source>
        <dbReference type="EMBL" id="CAI0399789.1"/>
    </source>
</evidence>
<dbReference type="PANTHER" id="PTHR10366:SF369">
    <property type="entry name" value="CINNAMOYL-COA REDUCTASE-LIKE PROTEIN"/>
    <property type="match status" value="1"/>
</dbReference>
<dbReference type="InterPro" id="IPR036291">
    <property type="entry name" value="NAD(P)-bd_dom_sf"/>
</dbReference>
<dbReference type="Proteomes" id="UP001154282">
    <property type="component" value="Unassembled WGS sequence"/>
</dbReference>
<keyword evidence="1" id="KW-0521">NADP</keyword>
<accession>A0AAV0ISL8</accession>
<dbReference type="PANTHER" id="PTHR10366">
    <property type="entry name" value="NAD DEPENDENT EPIMERASE/DEHYDRATASE"/>
    <property type="match status" value="1"/>
</dbReference>
<dbReference type="InterPro" id="IPR001509">
    <property type="entry name" value="Epimerase_deHydtase"/>
</dbReference>
<reference evidence="4" key="1">
    <citation type="submission" date="2022-08" db="EMBL/GenBank/DDBJ databases">
        <authorList>
            <person name="Gutierrez-Valencia J."/>
        </authorList>
    </citation>
    <scope>NUCLEOTIDE SEQUENCE</scope>
</reference>
<gene>
    <name evidence="4" type="ORF">LITE_LOCUS10478</name>
</gene>
<protein>
    <recommendedName>
        <fullName evidence="3">NAD-dependent epimerase/dehydratase domain-containing protein</fullName>
    </recommendedName>
</protein>
<organism evidence="4 5">
    <name type="scientific">Linum tenue</name>
    <dbReference type="NCBI Taxonomy" id="586396"/>
    <lineage>
        <taxon>Eukaryota</taxon>
        <taxon>Viridiplantae</taxon>
        <taxon>Streptophyta</taxon>
        <taxon>Embryophyta</taxon>
        <taxon>Tracheophyta</taxon>
        <taxon>Spermatophyta</taxon>
        <taxon>Magnoliopsida</taxon>
        <taxon>eudicotyledons</taxon>
        <taxon>Gunneridae</taxon>
        <taxon>Pentapetalae</taxon>
        <taxon>rosids</taxon>
        <taxon>fabids</taxon>
        <taxon>Malpighiales</taxon>
        <taxon>Linaceae</taxon>
        <taxon>Linum</taxon>
    </lineage>
</organism>
<feature type="domain" description="NAD-dependent epimerase/dehydratase" evidence="3">
    <location>
        <begin position="8"/>
        <end position="136"/>
    </location>
</feature>
<evidence type="ECO:0000256" key="1">
    <source>
        <dbReference type="ARBA" id="ARBA00022857"/>
    </source>
</evidence>
<dbReference type="SUPFAM" id="SSF51735">
    <property type="entry name" value="NAD(P)-binding Rossmann-fold domains"/>
    <property type="match status" value="1"/>
</dbReference>
<dbReference type="InterPro" id="IPR050425">
    <property type="entry name" value="NAD(P)_dehydrat-like"/>
</dbReference>
<name>A0AAV0ISL8_9ROSI</name>
<keyword evidence="5" id="KW-1185">Reference proteome</keyword>
<comment type="caution">
    <text evidence="4">The sequence shown here is derived from an EMBL/GenBank/DDBJ whole genome shotgun (WGS) entry which is preliminary data.</text>
</comment>
<dbReference type="GO" id="GO:0016616">
    <property type="term" value="F:oxidoreductase activity, acting on the CH-OH group of donors, NAD or NADP as acceptor"/>
    <property type="evidence" value="ECO:0007669"/>
    <property type="project" value="TreeGrafter"/>
</dbReference>
<sequence length="165" mass="17921">MSHGGETVCVTGGSGCIGSWLISLLLDRGYTVHATVKDLNDEKETKHLQALKGAETRLHLHQIDLLDYDSISAAIDGCAGVFHLASPCIVDEVQDPEEQKQLLDPAIKGTMNVLTASKEKGVKRVVVTSSISAITPSPKWPADVLKREDCWTDVEYCKQNGVSLY</sequence>
<dbReference type="AlphaFoldDB" id="A0AAV0ISL8"/>